<evidence type="ECO:0000313" key="17">
    <source>
        <dbReference type="Proteomes" id="UP000002051"/>
    </source>
</evidence>
<evidence type="ECO:0000256" key="1">
    <source>
        <dbReference type="ARBA" id="ARBA00004123"/>
    </source>
</evidence>
<dbReference type="Pfam" id="PF00046">
    <property type="entry name" value="Homeodomain"/>
    <property type="match status" value="1"/>
</dbReference>
<keyword evidence="8 9" id="KW-0539">Nucleus</keyword>
<accession>G7K111</accession>
<evidence type="ECO:0000256" key="8">
    <source>
        <dbReference type="ARBA" id="ARBA00023242"/>
    </source>
</evidence>
<dbReference type="PANTHER" id="PTHR45654:SF77">
    <property type="entry name" value="HOMEOBOX-LEUCINE ZIPPER PROTEIN MERISTEM L1"/>
    <property type="match status" value="1"/>
</dbReference>
<comment type="similarity">
    <text evidence="2">Belongs to the HD-ZIP homeobox family. Class IV subfamily.</text>
</comment>
<dbReference type="STRING" id="3880.G7K111"/>
<dbReference type="InterPro" id="IPR009057">
    <property type="entry name" value="Homeodomain-like_sf"/>
</dbReference>
<gene>
    <name evidence="16" type="primary">11437324</name>
    <name evidence="15" type="ordered locus">MTR_5g005600</name>
</gene>
<feature type="coiled-coil region" evidence="11">
    <location>
        <begin position="102"/>
        <end position="129"/>
    </location>
</feature>
<feature type="domain" description="Homeobox" evidence="13">
    <location>
        <begin position="43"/>
        <end position="103"/>
    </location>
</feature>
<dbReference type="PROSITE" id="PS50848">
    <property type="entry name" value="START"/>
    <property type="match status" value="1"/>
</dbReference>
<dbReference type="CDD" id="cd00086">
    <property type="entry name" value="homeodomain"/>
    <property type="match status" value="1"/>
</dbReference>
<dbReference type="PaxDb" id="3880-AES93619"/>
<feature type="DNA-binding region" description="Homeobox" evidence="9">
    <location>
        <begin position="45"/>
        <end position="104"/>
    </location>
</feature>
<dbReference type="GO" id="GO:0000981">
    <property type="term" value="F:DNA-binding transcription factor activity, RNA polymerase II-specific"/>
    <property type="evidence" value="ECO:0007669"/>
    <property type="project" value="InterPro"/>
</dbReference>
<dbReference type="InterPro" id="IPR017970">
    <property type="entry name" value="Homeobox_CS"/>
</dbReference>
<dbReference type="PANTHER" id="PTHR45654">
    <property type="entry name" value="HOMEOBOX-LEUCINE ZIPPER PROTEIN MERISTEM L1"/>
    <property type="match status" value="1"/>
</dbReference>
<dbReference type="Gene3D" id="3.30.530.20">
    <property type="match status" value="1"/>
</dbReference>
<dbReference type="KEGG" id="mtr:11437324"/>
<dbReference type="Gene3D" id="1.10.10.60">
    <property type="entry name" value="Homeodomain-like"/>
    <property type="match status" value="1"/>
</dbReference>
<comment type="subcellular location">
    <subcellularLocation>
        <location evidence="1 9 10">Nucleus</location>
    </subcellularLocation>
</comment>
<proteinExistence type="inferred from homology"/>
<dbReference type="eggNOG" id="ENOG502QU3P">
    <property type="taxonomic scope" value="Eukaryota"/>
</dbReference>
<dbReference type="Proteomes" id="UP000002051">
    <property type="component" value="Chromosome 5"/>
</dbReference>
<accession>A0A0C3X9D4</accession>
<dbReference type="OrthoDB" id="6159439at2759"/>
<evidence type="ECO:0000256" key="10">
    <source>
        <dbReference type="RuleBase" id="RU000682"/>
    </source>
</evidence>
<evidence type="ECO:0000256" key="11">
    <source>
        <dbReference type="SAM" id="Coils"/>
    </source>
</evidence>
<keyword evidence="5 9" id="KW-0238">DNA-binding</keyword>
<dbReference type="SUPFAM" id="SSF46689">
    <property type="entry name" value="Homeodomain-like"/>
    <property type="match status" value="1"/>
</dbReference>
<dbReference type="AlphaFoldDB" id="G7K111"/>
<evidence type="ECO:0000259" key="14">
    <source>
        <dbReference type="PROSITE" id="PS50848"/>
    </source>
</evidence>
<feature type="compositionally biased region" description="Basic residues" evidence="12">
    <location>
        <begin position="43"/>
        <end position="53"/>
    </location>
</feature>
<reference evidence="15 17" key="1">
    <citation type="journal article" date="2011" name="Nature">
        <title>The Medicago genome provides insight into the evolution of rhizobial symbioses.</title>
        <authorList>
            <person name="Young N.D."/>
            <person name="Debelle F."/>
            <person name="Oldroyd G.E."/>
            <person name="Geurts R."/>
            <person name="Cannon S.B."/>
            <person name="Udvardi M.K."/>
            <person name="Benedito V.A."/>
            <person name="Mayer K.F."/>
            <person name="Gouzy J."/>
            <person name="Schoof H."/>
            <person name="Van de Peer Y."/>
            <person name="Proost S."/>
            <person name="Cook D.R."/>
            <person name="Meyers B.C."/>
            <person name="Spannagl M."/>
            <person name="Cheung F."/>
            <person name="De Mita S."/>
            <person name="Krishnakumar V."/>
            <person name="Gundlach H."/>
            <person name="Zhou S."/>
            <person name="Mudge J."/>
            <person name="Bharti A.K."/>
            <person name="Murray J.D."/>
            <person name="Naoumkina M.A."/>
            <person name="Rosen B."/>
            <person name="Silverstein K.A."/>
            <person name="Tang H."/>
            <person name="Rombauts S."/>
            <person name="Zhao P.X."/>
            <person name="Zhou P."/>
            <person name="Barbe V."/>
            <person name="Bardou P."/>
            <person name="Bechner M."/>
            <person name="Bellec A."/>
            <person name="Berger A."/>
            <person name="Berges H."/>
            <person name="Bidwell S."/>
            <person name="Bisseling T."/>
            <person name="Choisne N."/>
            <person name="Couloux A."/>
            <person name="Denny R."/>
            <person name="Deshpande S."/>
            <person name="Dai X."/>
            <person name="Doyle J.J."/>
            <person name="Dudez A.M."/>
            <person name="Farmer A.D."/>
            <person name="Fouteau S."/>
            <person name="Franken C."/>
            <person name="Gibelin C."/>
            <person name="Gish J."/>
            <person name="Goldstein S."/>
            <person name="Gonzalez A.J."/>
            <person name="Green P.J."/>
            <person name="Hallab A."/>
            <person name="Hartog M."/>
            <person name="Hua A."/>
            <person name="Humphray S.J."/>
            <person name="Jeong D.H."/>
            <person name="Jing Y."/>
            <person name="Jocker A."/>
            <person name="Kenton S.M."/>
            <person name="Kim D.J."/>
            <person name="Klee K."/>
            <person name="Lai H."/>
            <person name="Lang C."/>
            <person name="Lin S."/>
            <person name="Macmil S.L."/>
            <person name="Magdelenat G."/>
            <person name="Matthews L."/>
            <person name="McCorrison J."/>
            <person name="Monaghan E.L."/>
            <person name="Mun J.H."/>
            <person name="Najar F.Z."/>
            <person name="Nicholson C."/>
            <person name="Noirot C."/>
            <person name="O'Bleness M."/>
            <person name="Paule C.R."/>
            <person name="Poulain J."/>
            <person name="Prion F."/>
            <person name="Qin B."/>
            <person name="Qu C."/>
            <person name="Retzel E.F."/>
            <person name="Riddle C."/>
            <person name="Sallet E."/>
            <person name="Samain S."/>
            <person name="Samson N."/>
            <person name="Sanders I."/>
            <person name="Saurat O."/>
            <person name="Scarpelli C."/>
            <person name="Schiex T."/>
            <person name="Segurens B."/>
            <person name="Severin A.J."/>
            <person name="Sherrier D.J."/>
            <person name="Shi R."/>
            <person name="Sims S."/>
            <person name="Singer S.R."/>
            <person name="Sinharoy S."/>
            <person name="Sterck L."/>
            <person name="Viollet A."/>
            <person name="Wang B.B."/>
            <person name="Wang K."/>
            <person name="Wang M."/>
            <person name="Wang X."/>
            <person name="Warfsmann J."/>
            <person name="Weissenbach J."/>
            <person name="White D.D."/>
            <person name="White J.D."/>
            <person name="Wiley G.B."/>
            <person name="Wincker P."/>
            <person name="Xing Y."/>
            <person name="Yang L."/>
            <person name="Yao Z."/>
            <person name="Ying F."/>
            <person name="Zhai J."/>
            <person name="Zhou L."/>
            <person name="Zuber A."/>
            <person name="Denarie J."/>
            <person name="Dixon R.A."/>
            <person name="May G.D."/>
            <person name="Schwartz D.C."/>
            <person name="Rogers J."/>
            <person name="Quetier F."/>
            <person name="Town C.D."/>
            <person name="Roe B.A."/>
        </authorList>
    </citation>
    <scope>NUCLEOTIDE SEQUENCE [LARGE SCALE GENOMIC DNA]</scope>
    <source>
        <strain evidence="15">A17</strain>
        <strain evidence="16 17">cv. Jemalong A17</strain>
    </source>
</reference>
<keyword evidence="3" id="KW-0805">Transcription regulation</keyword>
<keyword evidence="7" id="KW-0804">Transcription</keyword>
<dbReference type="EnsemblPlants" id="AES93619">
    <property type="protein sequence ID" value="AES93619"/>
    <property type="gene ID" value="MTR_5g005600"/>
</dbReference>
<dbReference type="Pfam" id="PF25797">
    <property type="entry name" value="PDF2_C"/>
    <property type="match status" value="1"/>
</dbReference>
<evidence type="ECO:0000256" key="6">
    <source>
        <dbReference type="ARBA" id="ARBA00023155"/>
    </source>
</evidence>
<dbReference type="HOGENOM" id="CLU_015002_2_1_1"/>
<dbReference type="InterPro" id="IPR002913">
    <property type="entry name" value="START_lipid-bd_dom"/>
</dbReference>
<organism evidence="15 17">
    <name type="scientific">Medicago truncatula</name>
    <name type="common">Barrel medic</name>
    <name type="synonym">Medicago tribuloides</name>
    <dbReference type="NCBI Taxonomy" id="3880"/>
    <lineage>
        <taxon>Eukaryota</taxon>
        <taxon>Viridiplantae</taxon>
        <taxon>Streptophyta</taxon>
        <taxon>Embryophyta</taxon>
        <taxon>Tracheophyta</taxon>
        <taxon>Spermatophyta</taxon>
        <taxon>Magnoliopsida</taxon>
        <taxon>eudicotyledons</taxon>
        <taxon>Gunneridae</taxon>
        <taxon>Pentapetalae</taxon>
        <taxon>rosids</taxon>
        <taxon>fabids</taxon>
        <taxon>Fabales</taxon>
        <taxon>Fabaceae</taxon>
        <taxon>Papilionoideae</taxon>
        <taxon>50 kb inversion clade</taxon>
        <taxon>NPAAA clade</taxon>
        <taxon>Hologalegina</taxon>
        <taxon>IRL clade</taxon>
        <taxon>Trifolieae</taxon>
        <taxon>Medicago</taxon>
    </lineage>
</organism>
<evidence type="ECO:0000313" key="16">
    <source>
        <dbReference type="EnsemblPlants" id="AES93619"/>
    </source>
</evidence>
<keyword evidence="4 11" id="KW-0175">Coiled coil</keyword>
<dbReference type="InterPro" id="IPR001356">
    <property type="entry name" value="HD"/>
</dbReference>
<name>G7K111_MEDTR</name>
<dbReference type="InterPro" id="IPR042160">
    <property type="entry name" value="HD-Zip_IV"/>
</dbReference>
<evidence type="ECO:0000256" key="7">
    <source>
        <dbReference type="ARBA" id="ARBA00023163"/>
    </source>
</evidence>
<evidence type="ECO:0000256" key="2">
    <source>
        <dbReference type="ARBA" id="ARBA00006789"/>
    </source>
</evidence>
<dbReference type="GO" id="GO:0005634">
    <property type="term" value="C:nucleus"/>
    <property type="evidence" value="ECO:0007669"/>
    <property type="project" value="UniProtKB-SubCell"/>
</dbReference>
<feature type="compositionally biased region" description="Basic residues" evidence="12">
    <location>
        <begin position="1"/>
        <end position="11"/>
    </location>
</feature>
<dbReference type="SMART" id="SM00389">
    <property type="entry name" value="HOX"/>
    <property type="match status" value="1"/>
</dbReference>
<feature type="region of interest" description="Disordered" evidence="12">
    <location>
        <begin position="1"/>
        <end position="54"/>
    </location>
</feature>
<dbReference type="InterPro" id="IPR023393">
    <property type="entry name" value="START-like_dom_sf"/>
</dbReference>
<evidence type="ECO:0000256" key="4">
    <source>
        <dbReference type="ARBA" id="ARBA00023054"/>
    </source>
</evidence>
<dbReference type="SUPFAM" id="SSF55961">
    <property type="entry name" value="Bet v1-like"/>
    <property type="match status" value="2"/>
</dbReference>
<dbReference type="GO" id="GO:0003677">
    <property type="term" value="F:DNA binding"/>
    <property type="evidence" value="ECO:0007669"/>
    <property type="project" value="UniProtKB-UniRule"/>
</dbReference>
<reference evidence="16" key="3">
    <citation type="submission" date="2015-04" db="UniProtKB">
        <authorList>
            <consortium name="EnsemblPlants"/>
        </authorList>
    </citation>
    <scope>IDENTIFICATION</scope>
    <source>
        <strain evidence="16">cv. Jemalong A17</strain>
    </source>
</reference>
<dbReference type="InterPro" id="IPR057993">
    <property type="entry name" value="HD-Zip_IV_C"/>
</dbReference>
<keyword evidence="17" id="KW-1185">Reference proteome</keyword>
<dbReference type="CDD" id="cd08875">
    <property type="entry name" value="START_ArGLABRA2_like"/>
    <property type="match status" value="1"/>
</dbReference>
<feature type="region of interest" description="Disordered" evidence="12">
    <location>
        <begin position="171"/>
        <end position="190"/>
    </location>
</feature>
<protein>
    <submittedName>
        <fullName evidence="15">Homeobox leucine zipper protein</fullName>
    </submittedName>
</protein>
<evidence type="ECO:0000256" key="5">
    <source>
        <dbReference type="ARBA" id="ARBA00023125"/>
    </source>
</evidence>
<dbReference type="SMART" id="SM00234">
    <property type="entry name" value="START"/>
    <property type="match status" value="1"/>
</dbReference>
<evidence type="ECO:0000313" key="15">
    <source>
        <dbReference type="EMBL" id="AES93619.2"/>
    </source>
</evidence>
<feature type="compositionally biased region" description="Polar residues" evidence="12">
    <location>
        <begin position="172"/>
        <end position="190"/>
    </location>
</feature>
<evidence type="ECO:0000256" key="9">
    <source>
        <dbReference type="PROSITE-ProRule" id="PRU00108"/>
    </source>
</evidence>
<evidence type="ECO:0000259" key="13">
    <source>
        <dbReference type="PROSITE" id="PS50071"/>
    </source>
</evidence>
<dbReference type="Pfam" id="PF01852">
    <property type="entry name" value="START"/>
    <property type="match status" value="1"/>
</dbReference>
<feature type="domain" description="START" evidence="14">
    <location>
        <begin position="224"/>
        <end position="464"/>
    </location>
</feature>
<evidence type="ECO:0000256" key="12">
    <source>
        <dbReference type="SAM" id="MobiDB-lite"/>
    </source>
</evidence>
<dbReference type="GO" id="GO:0008289">
    <property type="term" value="F:lipid binding"/>
    <property type="evidence" value="ECO:0007669"/>
    <property type="project" value="InterPro"/>
</dbReference>
<keyword evidence="6 9" id="KW-0371">Homeobox</keyword>
<reference evidence="15 17" key="2">
    <citation type="journal article" date="2014" name="BMC Genomics">
        <title>An improved genome release (version Mt4.0) for the model legume Medicago truncatula.</title>
        <authorList>
            <person name="Tang H."/>
            <person name="Krishnakumar V."/>
            <person name="Bidwell S."/>
            <person name="Rosen B."/>
            <person name="Chan A."/>
            <person name="Zhou S."/>
            <person name="Gentzbittel L."/>
            <person name="Childs K.L."/>
            <person name="Yandell M."/>
            <person name="Gundlach H."/>
            <person name="Mayer K.F."/>
            <person name="Schwartz D.C."/>
            <person name="Town C.D."/>
        </authorList>
    </citation>
    <scope>GENOME REANNOTATION</scope>
    <source>
        <strain evidence="16 17">cv. Jemalong A17</strain>
    </source>
</reference>
<dbReference type="PROSITE" id="PS50071">
    <property type="entry name" value="HOMEOBOX_2"/>
    <property type="match status" value="1"/>
</dbReference>
<sequence>MFNTPHQKHSKNMYQNRSTRTREEANQMNMEAPSSDDQESNQRRRKRTYRRHTQQQIDEMDTFFKQCPNPNDAQRRELSLRTGLDPTQIKFWFQNRRTSLKVQTDRDENELLKIENEKLRDELDRYKGAISTTCKVCGSSSNAGEMSHEEQQLRLENALLRKELERFVGETPTDSRANITSSNNSTHVASHSTDFGVAGGNNGASHRMVGEGLSVGGSSVQIKGLNEKQKIVELAVVGMDELTKLARTYGPPLWIPTNYVTEILNGEEYMKYFPRGNGPNTCGLRLEGSKESVVVMINAPDLVDILMDVNQWSNMFCGIVSRAATLEVLSTGVGGNYDGALQVMTAEFQVPSPHVPTRQNHFVRYCKLHPDGIWVVADVSLHLLNAASASSSSSSTASRTNRRPSGCLIETLPNGLTKVTWIENVEVDDQVVQNIYKPLVNSGLAFGAKRWVATLHRQSDRLFFRTATNVPREHHVRLTPEGKKSILNLAERLVASFSTSIGSSTTHAWTKVPGNGPEVVMVMTKRYIDESSIDKPVSVVLSAATSFWLPVPPRRVFDFLRDQNTRKHWDILSAGGIVHELAHISNGRDSGNYVSLFRITSENSEQSDVVVLQENCTDVTGSYVVYAPVQIPTMHEILNGGDSSRLTLLPSGFAIFPDGCITNGGPIMNVGSGGSLVTVAFQIIVDSIPHARLALGSITTVNTLIKNTVERIRTAVMPNGI</sequence>
<dbReference type="PROSITE" id="PS00027">
    <property type="entry name" value="HOMEOBOX_1"/>
    <property type="match status" value="1"/>
</dbReference>
<dbReference type="EMBL" id="CM001221">
    <property type="protein sequence ID" value="AES93619.2"/>
    <property type="molecule type" value="Genomic_DNA"/>
</dbReference>
<dbReference type="FunFam" id="1.10.10.60:FF:000229">
    <property type="entry name" value="Homeobox-leucine zipper protein HDG1"/>
    <property type="match status" value="1"/>
</dbReference>
<evidence type="ECO:0000256" key="3">
    <source>
        <dbReference type="ARBA" id="ARBA00023015"/>
    </source>
</evidence>